<dbReference type="SUPFAM" id="SSF52317">
    <property type="entry name" value="Class I glutamine amidotransferase-like"/>
    <property type="match status" value="1"/>
</dbReference>
<evidence type="ECO:0000259" key="2">
    <source>
        <dbReference type="Pfam" id="PF07584"/>
    </source>
</evidence>
<dbReference type="InterPro" id="IPR029062">
    <property type="entry name" value="Class_I_gatase-like"/>
</dbReference>
<evidence type="ECO:0000313" key="3">
    <source>
        <dbReference type="EMBL" id="KAB1158217.1"/>
    </source>
</evidence>
<accession>A0A7J5AKT1</accession>
<dbReference type="Gene3D" id="3.40.50.410">
    <property type="entry name" value="von Willebrand factor, type A domain"/>
    <property type="match status" value="1"/>
</dbReference>
<keyword evidence="1" id="KW-0812">Transmembrane</keyword>
<dbReference type="InterPro" id="IPR024163">
    <property type="entry name" value="Aerotolerance_reg_N"/>
</dbReference>
<sequence length="647" mass="73876">MQFKHPEILYFLFLLAIPILVHLFQLRRFKKEYFTNVRLLKELSIQTRKSSQIKKWLLLATRLLLLTCIILAFAQPFFKAKDSISSTNEMYVVLDNSFSMQAKGQKGELLKRAIEDLLEHVPENQNFSLITNSETFWNTDIKSIRSALQNLKYSPLPFQLESAMAKIKSHKSAFNKDVIIISDAVGLEQKQLKSISKDLNALFIVPKAEQKNNIAVDSVYIKQTLDDFYEIAIKLSGYGEDFESIPIALYNKEKLIAKTLVPLESKQKTINFTIPKEDFHGYVAITDNALQYDNNLFFSISKPKKIAVLSIGDYEKSNFLSRIYTKDEFNYNNFTLESLDYNILENQDAIILNELKEIPQALQTTLKSFIEKGGNLIFIPSNESSTSNINTVLSNFGKIQFKSLQNSEKLVTKIAFNNPLYQSVFEKQIANFQYPNTKFSFQIDGSNPAILSFEDQSVFLTALPNQLSSVYIFTAAINKTNSNFQNSPLIVPTFYNMAQSTSKTGVSSLIIGENNPILVDVTLAKDEIVNVSSNTKITSGEKFIPVQQILNNKVKISCNDYPEIAGNFGIYKKEELLKNVSFNYNRTESNLATTNENLLSDYKVINSIETVFETLQQDRTNTEIWKWFVILTLLFLVTEVFIQKFVK</sequence>
<comment type="caution">
    <text evidence="3">The sequence shown here is derived from an EMBL/GenBank/DDBJ whole genome shotgun (WGS) entry which is preliminary data.</text>
</comment>
<feature type="domain" description="Aerotolerance regulator N-terminal" evidence="2">
    <location>
        <begin position="1"/>
        <end position="76"/>
    </location>
</feature>
<dbReference type="AlphaFoldDB" id="A0A7J5AKT1"/>
<dbReference type="SUPFAM" id="SSF53300">
    <property type="entry name" value="vWA-like"/>
    <property type="match status" value="1"/>
</dbReference>
<dbReference type="OrthoDB" id="9810200at2"/>
<feature type="transmembrane region" description="Helical" evidence="1">
    <location>
        <begin position="6"/>
        <end position="24"/>
    </location>
</feature>
<organism evidence="3 4">
    <name type="scientific">Flavobacterium luteum</name>
    <dbReference type="NCBI Taxonomy" id="2026654"/>
    <lineage>
        <taxon>Bacteria</taxon>
        <taxon>Pseudomonadati</taxon>
        <taxon>Bacteroidota</taxon>
        <taxon>Flavobacteriia</taxon>
        <taxon>Flavobacteriales</taxon>
        <taxon>Flavobacteriaceae</taxon>
        <taxon>Flavobacterium</taxon>
    </lineage>
</organism>
<dbReference type="PANTHER" id="PTHR37464:SF1">
    <property type="entry name" value="BLL2463 PROTEIN"/>
    <property type="match status" value="1"/>
</dbReference>
<dbReference type="PANTHER" id="PTHR37464">
    <property type="entry name" value="BLL2463 PROTEIN"/>
    <property type="match status" value="1"/>
</dbReference>
<keyword evidence="4" id="KW-1185">Reference proteome</keyword>
<dbReference type="RefSeq" id="WP_151106459.1">
    <property type="nucleotide sequence ID" value="NZ_WAEM01000001.1"/>
</dbReference>
<dbReference type="NCBIfam" id="TIGR02226">
    <property type="entry name" value="two_anch"/>
    <property type="match status" value="1"/>
</dbReference>
<reference evidence="3 4" key="1">
    <citation type="submission" date="2019-09" db="EMBL/GenBank/DDBJ databases">
        <title>Flavobacterium sp. nov., isolated from glacier ice.</title>
        <authorList>
            <person name="Liu Q."/>
        </authorList>
    </citation>
    <scope>NUCLEOTIDE SEQUENCE [LARGE SCALE GENOMIC DNA]</scope>
    <source>
        <strain evidence="3 4">NBRC 112527</strain>
    </source>
</reference>
<dbReference type="Pfam" id="PF07584">
    <property type="entry name" value="BatA"/>
    <property type="match status" value="1"/>
</dbReference>
<feature type="transmembrane region" description="Helical" evidence="1">
    <location>
        <begin position="56"/>
        <end position="78"/>
    </location>
</feature>
<evidence type="ECO:0000256" key="1">
    <source>
        <dbReference type="SAM" id="Phobius"/>
    </source>
</evidence>
<protein>
    <recommendedName>
        <fullName evidence="2">Aerotolerance regulator N-terminal domain-containing protein</fullName>
    </recommendedName>
</protein>
<dbReference type="InterPro" id="IPR011933">
    <property type="entry name" value="Double_TM_dom"/>
</dbReference>
<dbReference type="EMBL" id="WAEM01000001">
    <property type="protein sequence ID" value="KAB1158217.1"/>
    <property type="molecule type" value="Genomic_DNA"/>
</dbReference>
<proteinExistence type="predicted"/>
<name>A0A7J5AKT1_9FLAO</name>
<keyword evidence="1" id="KW-0472">Membrane</keyword>
<dbReference type="InterPro" id="IPR036465">
    <property type="entry name" value="vWFA_dom_sf"/>
</dbReference>
<keyword evidence="1" id="KW-1133">Transmembrane helix</keyword>
<dbReference type="Proteomes" id="UP000490922">
    <property type="component" value="Unassembled WGS sequence"/>
</dbReference>
<evidence type="ECO:0000313" key="4">
    <source>
        <dbReference type="Proteomes" id="UP000490922"/>
    </source>
</evidence>
<gene>
    <name evidence="3" type="ORF">F6464_03800</name>
</gene>